<dbReference type="Gene3D" id="3.40.50.1980">
    <property type="entry name" value="Nitrogenase molybdenum iron protein domain"/>
    <property type="match status" value="2"/>
</dbReference>
<keyword evidence="3" id="KW-0732">Signal</keyword>
<evidence type="ECO:0000256" key="2">
    <source>
        <dbReference type="ARBA" id="ARBA00022448"/>
    </source>
</evidence>
<dbReference type="EMBL" id="JANJZL010000009">
    <property type="protein sequence ID" value="MCR2044882.1"/>
    <property type="molecule type" value="Genomic_DNA"/>
</dbReference>
<dbReference type="Pfam" id="PF01297">
    <property type="entry name" value="ZnuA"/>
    <property type="match status" value="1"/>
</dbReference>
<dbReference type="PANTHER" id="PTHR42953">
    <property type="entry name" value="HIGH-AFFINITY ZINC UPTAKE SYSTEM PROTEIN ZNUA-RELATED"/>
    <property type="match status" value="1"/>
</dbReference>
<dbReference type="GO" id="GO:0046872">
    <property type="term" value="F:metal ion binding"/>
    <property type="evidence" value="ECO:0007669"/>
    <property type="project" value="InterPro"/>
</dbReference>
<dbReference type="PRINTS" id="PR00691">
    <property type="entry name" value="ADHESINB"/>
</dbReference>
<dbReference type="Proteomes" id="UP001142078">
    <property type="component" value="Unassembled WGS sequence"/>
</dbReference>
<feature type="compositionally biased region" description="Basic and acidic residues" evidence="5">
    <location>
        <begin position="133"/>
        <end position="146"/>
    </location>
</feature>
<dbReference type="RefSeq" id="WP_042678868.1">
    <property type="nucleotide sequence ID" value="NZ_CABKTM010000008.1"/>
</dbReference>
<evidence type="ECO:0000256" key="1">
    <source>
        <dbReference type="ARBA" id="ARBA00011028"/>
    </source>
</evidence>
<evidence type="ECO:0000256" key="5">
    <source>
        <dbReference type="SAM" id="MobiDB-lite"/>
    </source>
</evidence>
<sequence length="330" mass="37782">MKKTKVLTSILILTLILTLISGCSSTKGKSVEGEKKEKIKIVTTLFPQYDFTREIVKDKGEVSLLLPPGVEAHSYEPTPQDIGNIKKADVFVYTGEYMEPWAEKVIKNVGKNNIVTVDLSEGIDLIDEDDHHEEEHSEDHDHDKDHDHHHHGGKDPHIWLDPVYAQKMVDSIVESVVKVDKKNEDFYRQNGESYKKKLQKLDEEFTKTFEKTKHKKIIYGGHFAFGYFAKRYGLEYISPYNGFTPNAEPTPQRITELIQNMKSSGIKVIYYEELIDPKVANIISEQTGAEMMLLHGAHNVSKEELESGISYIKIMEENLEKLKQGLVYNE</sequence>
<keyword evidence="2 4" id="KW-0813">Transport</keyword>
<accession>A0A9X2S7M6</accession>
<dbReference type="PANTHER" id="PTHR42953:SF3">
    <property type="entry name" value="HIGH-AFFINITY ZINC UPTAKE SYSTEM PROTEIN ZNUA"/>
    <property type="match status" value="1"/>
</dbReference>
<dbReference type="SUPFAM" id="SSF53807">
    <property type="entry name" value="Helical backbone' metal receptor"/>
    <property type="match status" value="1"/>
</dbReference>
<proteinExistence type="inferred from homology"/>
<comment type="caution">
    <text evidence="6">The sequence shown here is derived from an EMBL/GenBank/DDBJ whole genome shotgun (WGS) entry which is preliminary data.</text>
</comment>
<reference evidence="6" key="1">
    <citation type="submission" date="2022-07" db="EMBL/GenBank/DDBJ databases">
        <title>Enhanced cultured diversity of the mouse gut microbiota enables custom-made synthetic communities.</title>
        <authorList>
            <person name="Afrizal A."/>
        </authorList>
    </citation>
    <scope>NUCLEOTIDE SEQUENCE</scope>
    <source>
        <strain evidence="6">DSM 29482</strain>
    </source>
</reference>
<dbReference type="GO" id="GO:0007155">
    <property type="term" value="P:cell adhesion"/>
    <property type="evidence" value="ECO:0007669"/>
    <property type="project" value="InterPro"/>
</dbReference>
<dbReference type="InterPro" id="IPR006128">
    <property type="entry name" value="Lipoprotein_PsaA-like"/>
</dbReference>
<keyword evidence="7" id="KW-1185">Reference proteome</keyword>
<gene>
    <name evidence="6" type="ORF">NSA23_12280</name>
</gene>
<name>A0A9X2S7M6_9FIRM</name>
<evidence type="ECO:0000256" key="3">
    <source>
        <dbReference type="ARBA" id="ARBA00022729"/>
    </source>
</evidence>
<evidence type="ECO:0000313" key="7">
    <source>
        <dbReference type="Proteomes" id="UP001142078"/>
    </source>
</evidence>
<evidence type="ECO:0000313" key="6">
    <source>
        <dbReference type="EMBL" id="MCR2044882.1"/>
    </source>
</evidence>
<protein>
    <submittedName>
        <fullName evidence="6">Zinc ABC transporter substrate-binding protein</fullName>
    </submittedName>
</protein>
<comment type="similarity">
    <text evidence="1 4">Belongs to the bacterial solute-binding protein 9 family.</text>
</comment>
<dbReference type="InterPro" id="IPR050492">
    <property type="entry name" value="Bact_metal-bind_prot9"/>
</dbReference>
<dbReference type="PRINTS" id="PR00690">
    <property type="entry name" value="ADHESNFAMILY"/>
</dbReference>
<dbReference type="InterPro" id="IPR006129">
    <property type="entry name" value="AdhesinB"/>
</dbReference>
<dbReference type="PROSITE" id="PS51257">
    <property type="entry name" value="PROKAR_LIPOPROTEIN"/>
    <property type="match status" value="1"/>
</dbReference>
<dbReference type="GO" id="GO:0030001">
    <property type="term" value="P:metal ion transport"/>
    <property type="evidence" value="ECO:0007669"/>
    <property type="project" value="InterPro"/>
</dbReference>
<dbReference type="InterPro" id="IPR006127">
    <property type="entry name" value="ZnuA-like"/>
</dbReference>
<organism evidence="6 7">
    <name type="scientific">Anaerosalibacter massiliensis</name>
    <dbReference type="NCBI Taxonomy" id="1347392"/>
    <lineage>
        <taxon>Bacteria</taxon>
        <taxon>Bacillati</taxon>
        <taxon>Bacillota</taxon>
        <taxon>Tissierellia</taxon>
        <taxon>Tissierellales</taxon>
        <taxon>Sporanaerobacteraceae</taxon>
        <taxon>Anaerosalibacter</taxon>
    </lineage>
</organism>
<feature type="region of interest" description="Disordered" evidence="5">
    <location>
        <begin position="131"/>
        <end position="155"/>
    </location>
</feature>
<evidence type="ECO:0000256" key="4">
    <source>
        <dbReference type="RuleBase" id="RU003512"/>
    </source>
</evidence>
<dbReference type="AlphaFoldDB" id="A0A9X2S7M6"/>
<dbReference type="OrthoDB" id="9810636at2"/>